<dbReference type="PANTHER" id="PTHR22796:SF1">
    <property type="entry name" value="VWFA DOMAIN-CONTAINING PROTEIN"/>
    <property type="match status" value="1"/>
</dbReference>
<sequence length="357" mass="40166">IVRSFENTSRKQTDGELGSIAVSTCTFASFARQFRSNPDWAASRFRAGEWLVDFLCLIPIQIAITHKSRFIPLNDGVLLEKPEPEQMQAEASRGQGEALRHAVDRVEDGLSLGWYESIFQSYWSSKPVKVISSMGEQSVGKSFALNHLVDSAFAGSAMRTTDGVWMSLSLTDDAVIVALDFQGELDPTWVQSPEHSDQEDMLLVLFSTAISNLVLFRNDFALTRDITGLFKPFQLSASILDPSSNPSLFQSTLVVIIKDVTDSDRDEVTKEFSLTLEKLVEERGYNFITHLHRGGHNIIPWPAIESKEFYTLFGSIKQRLDQQPTSHQSARQFLHTLKILMAELKVCLRFLSAYVTY</sequence>
<dbReference type="PANTHER" id="PTHR22796">
    <property type="entry name" value="URG4-RELATED"/>
    <property type="match status" value="1"/>
</dbReference>
<dbReference type="Proteomes" id="UP001203297">
    <property type="component" value="Unassembled WGS sequence"/>
</dbReference>
<evidence type="ECO:0000313" key="1">
    <source>
        <dbReference type="EMBL" id="KAI0296530.1"/>
    </source>
</evidence>
<organism evidence="1 2">
    <name type="scientific">Multifurca ochricompacta</name>
    <dbReference type="NCBI Taxonomy" id="376703"/>
    <lineage>
        <taxon>Eukaryota</taxon>
        <taxon>Fungi</taxon>
        <taxon>Dikarya</taxon>
        <taxon>Basidiomycota</taxon>
        <taxon>Agaricomycotina</taxon>
        <taxon>Agaricomycetes</taxon>
        <taxon>Russulales</taxon>
        <taxon>Russulaceae</taxon>
        <taxon>Multifurca</taxon>
    </lineage>
</organism>
<reference evidence="1" key="1">
    <citation type="journal article" date="2022" name="New Phytol.">
        <title>Evolutionary transition to the ectomycorrhizal habit in the genomes of a hyperdiverse lineage of mushroom-forming fungi.</title>
        <authorList>
            <person name="Looney B."/>
            <person name="Miyauchi S."/>
            <person name="Morin E."/>
            <person name="Drula E."/>
            <person name="Courty P.E."/>
            <person name="Kohler A."/>
            <person name="Kuo A."/>
            <person name="LaButti K."/>
            <person name="Pangilinan J."/>
            <person name="Lipzen A."/>
            <person name="Riley R."/>
            <person name="Andreopoulos W."/>
            <person name="He G."/>
            <person name="Johnson J."/>
            <person name="Nolan M."/>
            <person name="Tritt A."/>
            <person name="Barry K.W."/>
            <person name="Grigoriev I.V."/>
            <person name="Nagy L.G."/>
            <person name="Hibbett D."/>
            <person name="Henrissat B."/>
            <person name="Matheny P.B."/>
            <person name="Labbe J."/>
            <person name="Martin F.M."/>
        </authorList>
    </citation>
    <scope>NUCLEOTIDE SEQUENCE</scope>
    <source>
        <strain evidence="1">BPL690</strain>
    </source>
</reference>
<evidence type="ECO:0000313" key="2">
    <source>
        <dbReference type="Proteomes" id="UP001203297"/>
    </source>
</evidence>
<name>A0AAD4M092_9AGAM</name>
<dbReference type="Gene3D" id="3.40.50.300">
    <property type="entry name" value="P-loop containing nucleotide triphosphate hydrolases"/>
    <property type="match status" value="1"/>
</dbReference>
<protein>
    <recommendedName>
        <fullName evidence="3">VLIG-type G domain-containing protein</fullName>
    </recommendedName>
</protein>
<dbReference type="AlphaFoldDB" id="A0AAD4M092"/>
<dbReference type="SUPFAM" id="SSF52540">
    <property type="entry name" value="P-loop containing nucleoside triphosphate hydrolases"/>
    <property type="match status" value="1"/>
</dbReference>
<comment type="caution">
    <text evidence="1">The sequence shown here is derived from an EMBL/GenBank/DDBJ whole genome shotgun (WGS) entry which is preliminary data.</text>
</comment>
<evidence type="ECO:0008006" key="3">
    <source>
        <dbReference type="Google" id="ProtNLM"/>
    </source>
</evidence>
<feature type="non-terminal residue" evidence="1">
    <location>
        <position position="357"/>
    </location>
</feature>
<dbReference type="EMBL" id="WTXG01000048">
    <property type="protein sequence ID" value="KAI0296530.1"/>
    <property type="molecule type" value="Genomic_DNA"/>
</dbReference>
<accession>A0AAD4M092</accession>
<dbReference type="InterPro" id="IPR027417">
    <property type="entry name" value="P-loop_NTPase"/>
</dbReference>
<gene>
    <name evidence="1" type="ORF">B0F90DRAFT_1636313</name>
</gene>
<keyword evidence="2" id="KW-1185">Reference proteome</keyword>
<proteinExistence type="predicted"/>